<dbReference type="InterPro" id="IPR015943">
    <property type="entry name" value="WD40/YVTN_repeat-like_dom_sf"/>
</dbReference>
<dbReference type="OrthoDB" id="361494at2759"/>
<dbReference type="EMBL" id="LFJN01000001">
    <property type="protein sequence ID" value="KPI46084.1"/>
    <property type="molecule type" value="Genomic_DNA"/>
</dbReference>
<proteinExistence type="predicted"/>
<dbReference type="Proteomes" id="UP000038010">
    <property type="component" value="Unassembled WGS sequence"/>
</dbReference>
<accession>A0A0N1HBK5</accession>
<gene>
    <name evidence="5" type="ORF">AB675_415</name>
</gene>
<dbReference type="STRING" id="1664694.A0A0N1HBK5"/>
<dbReference type="PANTHER" id="PTHR46202:SF1">
    <property type="entry name" value="DNA EXCISION REPAIR PROTEIN ERCC-8"/>
    <property type="match status" value="1"/>
</dbReference>
<dbReference type="GO" id="GO:0000109">
    <property type="term" value="C:nucleotide-excision repair complex"/>
    <property type="evidence" value="ECO:0007669"/>
    <property type="project" value="TreeGrafter"/>
</dbReference>
<dbReference type="PROSITE" id="PS50294">
    <property type="entry name" value="WD_REPEATS_REGION"/>
    <property type="match status" value="2"/>
</dbReference>
<dbReference type="InterPro" id="IPR036322">
    <property type="entry name" value="WD40_repeat_dom_sf"/>
</dbReference>
<dbReference type="PROSITE" id="PS50082">
    <property type="entry name" value="WD_REPEATS_2"/>
    <property type="match status" value="2"/>
</dbReference>
<evidence type="ECO:0000256" key="4">
    <source>
        <dbReference type="SAM" id="MobiDB-lite"/>
    </source>
</evidence>
<feature type="repeat" description="WD" evidence="3">
    <location>
        <begin position="60"/>
        <end position="102"/>
    </location>
</feature>
<dbReference type="SUPFAM" id="SSF50978">
    <property type="entry name" value="WD40 repeat-like"/>
    <property type="match status" value="1"/>
</dbReference>
<dbReference type="PANTHER" id="PTHR46202">
    <property type="entry name" value="DNA EXCISION REPAIR PROTEIN ERCC-8"/>
    <property type="match status" value="1"/>
</dbReference>
<evidence type="ECO:0000313" key="6">
    <source>
        <dbReference type="Proteomes" id="UP000038010"/>
    </source>
</evidence>
<dbReference type="GO" id="GO:0006283">
    <property type="term" value="P:transcription-coupled nucleotide-excision repair"/>
    <property type="evidence" value="ECO:0007669"/>
    <property type="project" value="InterPro"/>
</dbReference>
<evidence type="ECO:0000256" key="3">
    <source>
        <dbReference type="PROSITE-ProRule" id="PRU00221"/>
    </source>
</evidence>
<dbReference type="InterPro" id="IPR042238">
    <property type="entry name" value="Rad28/ERCC8/Ckn1/ATCSA-1"/>
</dbReference>
<feature type="repeat" description="WD" evidence="3">
    <location>
        <begin position="132"/>
        <end position="174"/>
    </location>
</feature>
<dbReference type="AlphaFoldDB" id="A0A0N1HBK5"/>
<evidence type="ECO:0000313" key="5">
    <source>
        <dbReference type="EMBL" id="KPI46084.1"/>
    </source>
</evidence>
<dbReference type="GeneID" id="28736146"/>
<dbReference type="RefSeq" id="XP_018006047.1">
    <property type="nucleotide sequence ID" value="XM_018144277.1"/>
</dbReference>
<dbReference type="Pfam" id="PF00400">
    <property type="entry name" value="WD40"/>
    <property type="match status" value="2"/>
</dbReference>
<dbReference type="GO" id="GO:0031464">
    <property type="term" value="C:Cul4A-RING E3 ubiquitin ligase complex"/>
    <property type="evidence" value="ECO:0007669"/>
    <property type="project" value="TreeGrafter"/>
</dbReference>
<dbReference type="InterPro" id="IPR001680">
    <property type="entry name" value="WD40_rpt"/>
</dbReference>
<dbReference type="InterPro" id="IPR019775">
    <property type="entry name" value="WD40_repeat_CS"/>
</dbReference>
<sequence>MLTSITPTSLQPVHSFNLDHAVHTHAISPIPSTSPLVAAGTSHPTIRLLDLRSGLATHSLAGHNGAVYALAWSPIDEHILASGATDGRVFFFDIRRANAVFASLDLDDAIGVSLKDRNRLGGRTGELLNFSAQAHSGPVTSVQWTSHPHDKIVTAGHDQRIRVWDAASGRNELVHFGPRLKNARMGNFGPLLASAGYCSKPVNEVLLWANDDSKGDISVFGLREGDVRGTKQTGGVLKGRVAKESEGDRLRGRGRINAMVWREGDDSQAKNGLEMLSAHGDGTVGVWRVPELDGSVDVGVGVLKAANGEEDVNADEEDDERPKKKRKKQDFNALVEGLTKMK</sequence>
<feature type="region of interest" description="Disordered" evidence="4">
    <location>
        <begin position="307"/>
        <end position="342"/>
    </location>
</feature>
<dbReference type="VEuPathDB" id="FungiDB:AB675_415"/>
<comment type="caution">
    <text evidence="5">The sequence shown here is derived from an EMBL/GenBank/DDBJ whole genome shotgun (WGS) entry which is preliminary data.</text>
</comment>
<keyword evidence="6" id="KW-1185">Reference proteome</keyword>
<organism evidence="5 6">
    <name type="scientific">Cyphellophora attinorum</name>
    <dbReference type="NCBI Taxonomy" id="1664694"/>
    <lineage>
        <taxon>Eukaryota</taxon>
        <taxon>Fungi</taxon>
        <taxon>Dikarya</taxon>
        <taxon>Ascomycota</taxon>
        <taxon>Pezizomycotina</taxon>
        <taxon>Eurotiomycetes</taxon>
        <taxon>Chaetothyriomycetidae</taxon>
        <taxon>Chaetothyriales</taxon>
        <taxon>Cyphellophoraceae</taxon>
        <taxon>Cyphellophora</taxon>
    </lineage>
</organism>
<dbReference type="GO" id="GO:0043161">
    <property type="term" value="P:proteasome-mediated ubiquitin-dependent protein catabolic process"/>
    <property type="evidence" value="ECO:0007669"/>
    <property type="project" value="TreeGrafter"/>
</dbReference>
<protein>
    <submittedName>
        <fullName evidence="5">DNA excision repair protein ckn1</fullName>
    </submittedName>
</protein>
<evidence type="ECO:0000256" key="2">
    <source>
        <dbReference type="ARBA" id="ARBA00022737"/>
    </source>
</evidence>
<dbReference type="PROSITE" id="PS00678">
    <property type="entry name" value="WD_REPEATS_1"/>
    <property type="match status" value="1"/>
</dbReference>
<dbReference type="GO" id="GO:0000209">
    <property type="term" value="P:protein polyubiquitination"/>
    <property type="evidence" value="ECO:0007669"/>
    <property type="project" value="TreeGrafter"/>
</dbReference>
<feature type="compositionally biased region" description="Acidic residues" evidence="4">
    <location>
        <begin position="308"/>
        <end position="319"/>
    </location>
</feature>
<name>A0A0N1HBK5_9EURO</name>
<evidence type="ECO:0000256" key="1">
    <source>
        <dbReference type="ARBA" id="ARBA00022574"/>
    </source>
</evidence>
<dbReference type="Gene3D" id="2.130.10.10">
    <property type="entry name" value="YVTN repeat-like/Quinoprotein amine dehydrogenase"/>
    <property type="match status" value="1"/>
</dbReference>
<keyword evidence="1 3" id="KW-0853">WD repeat</keyword>
<keyword evidence="2" id="KW-0677">Repeat</keyword>
<reference evidence="5 6" key="1">
    <citation type="submission" date="2015-06" db="EMBL/GenBank/DDBJ databases">
        <title>Draft genome of the ant-associated black yeast Phialophora attae CBS 131958.</title>
        <authorList>
            <person name="Moreno L.F."/>
            <person name="Stielow B.J."/>
            <person name="de Hoog S."/>
            <person name="Vicente V.A."/>
            <person name="Weiss V.A."/>
            <person name="de Vries M."/>
            <person name="Cruz L.M."/>
            <person name="Souza E.M."/>
        </authorList>
    </citation>
    <scope>NUCLEOTIDE SEQUENCE [LARGE SCALE GENOMIC DNA]</scope>
    <source>
        <strain evidence="5 6">CBS 131958</strain>
    </source>
</reference>
<dbReference type="SMART" id="SM00320">
    <property type="entry name" value="WD40"/>
    <property type="match status" value="4"/>
</dbReference>